<protein>
    <recommendedName>
        <fullName evidence="3">RNA-binding protein</fullName>
    </recommendedName>
</protein>
<organism evidence="1 2">
    <name type="scientific">Nocardia camponoti</name>
    <dbReference type="NCBI Taxonomy" id="1616106"/>
    <lineage>
        <taxon>Bacteria</taxon>
        <taxon>Bacillati</taxon>
        <taxon>Actinomycetota</taxon>
        <taxon>Actinomycetes</taxon>
        <taxon>Mycobacteriales</taxon>
        <taxon>Nocardiaceae</taxon>
        <taxon>Nocardia</taxon>
    </lineage>
</organism>
<gene>
    <name evidence="1" type="ORF">GCM10011591_37730</name>
</gene>
<proteinExistence type="predicted"/>
<dbReference type="AlphaFoldDB" id="A0A917QPI8"/>
<dbReference type="RefSeq" id="WP_188830368.1">
    <property type="nucleotide sequence ID" value="NZ_BMMW01000004.1"/>
</dbReference>
<evidence type="ECO:0008006" key="3">
    <source>
        <dbReference type="Google" id="ProtNLM"/>
    </source>
</evidence>
<reference evidence="1" key="2">
    <citation type="submission" date="2020-09" db="EMBL/GenBank/DDBJ databases">
        <authorList>
            <person name="Sun Q."/>
            <person name="Zhou Y."/>
        </authorList>
    </citation>
    <scope>NUCLEOTIDE SEQUENCE</scope>
    <source>
        <strain evidence="1">CGMCC 4.7278</strain>
    </source>
</reference>
<sequence>MTEPAIVVDVANVMGSRPNGWWKDRAGAAKKLLAQLADLGAQQHAEVVVILEGQAKSAGKGDESYPGVRVVLAKGEGDDTIVDVTAELKGRPTTVVTADRGLRERVEKLGAKTVGPGWLFERIDK</sequence>
<dbReference type="Proteomes" id="UP000612956">
    <property type="component" value="Unassembled WGS sequence"/>
</dbReference>
<dbReference type="InterPro" id="IPR010298">
    <property type="entry name" value="YacP-like"/>
</dbReference>
<dbReference type="Pfam" id="PF05991">
    <property type="entry name" value="NYN_YacP"/>
    <property type="match status" value="1"/>
</dbReference>
<comment type="caution">
    <text evidence="1">The sequence shown here is derived from an EMBL/GenBank/DDBJ whole genome shotgun (WGS) entry which is preliminary data.</text>
</comment>
<dbReference type="EMBL" id="BMMW01000004">
    <property type="protein sequence ID" value="GGK61885.1"/>
    <property type="molecule type" value="Genomic_DNA"/>
</dbReference>
<evidence type="ECO:0000313" key="2">
    <source>
        <dbReference type="Proteomes" id="UP000612956"/>
    </source>
</evidence>
<evidence type="ECO:0000313" key="1">
    <source>
        <dbReference type="EMBL" id="GGK61885.1"/>
    </source>
</evidence>
<name>A0A917QPI8_9NOCA</name>
<accession>A0A917QPI8</accession>
<keyword evidence="2" id="KW-1185">Reference proteome</keyword>
<reference evidence="1" key="1">
    <citation type="journal article" date="2014" name="Int. J. Syst. Evol. Microbiol.">
        <title>Complete genome sequence of Corynebacterium casei LMG S-19264T (=DSM 44701T), isolated from a smear-ripened cheese.</title>
        <authorList>
            <consortium name="US DOE Joint Genome Institute (JGI-PGF)"/>
            <person name="Walter F."/>
            <person name="Albersmeier A."/>
            <person name="Kalinowski J."/>
            <person name="Ruckert C."/>
        </authorList>
    </citation>
    <scope>NUCLEOTIDE SEQUENCE</scope>
    <source>
        <strain evidence="1">CGMCC 4.7278</strain>
    </source>
</reference>